<feature type="transmembrane region" description="Helical" evidence="7">
    <location>
        <begin position="106"/>
        <end position="125"/>
    </location>
</feature>
<accession>A0A543DPI4</accession>
<sequence>MPHSCPNSRPRPALLIGTLCLCGTVTSLQQTLVVPLLADLPHLLDTTPDNASWLVTATLLAGAVATPVTSRLADMFGKRLVMAGCLVVMVCGSLLGALTQDLAGAITARTLQGVGVALIPIGIAIMRDELPERRVPLGVALMSATLAIGAGAGLPLAGWVAQYDWHLLFWITGGAGAVMLVAVLLAVPESPIRTRGAFDYRGAMLLSAALTALLLALSKGGQWGWGSRLTLGCAIGGALVLALWIPLELRVRRPLVDLRIATRPAVLLVNIASVLTGFGMFANMLVTTQLFQLPTSTGVGLGLDTVTAGLLMAPTALVFGAVAPLSALMTRLVGAHVTLAVGALAMGAAYVGRVFLSHDLWQIIVGSLLVSVGTSLAFGAMPALVMRLVPVTETASANGLNTLLRSVGTSTSSAVIAAATVIGAQQIAGVTYPTFAALAAVFWAAGAASVAHSSSSPSCSAVTCSSSPTSNPTTASARTRRWPRR</sequence>
<dbReference type="InterPro" id="IPR020846">
    <property type="entry name" value="MFS_dom"/>
</dbReference>
<reference evidence="9 10" key="1">
    <citation type="submission" date="2019-06" db="EMBL/GenBank/DDBJ databases">
        <title>Sequencing the genomes of 1000 actinobacteria strains.</title>
        <authorList>
            <person name="Klenk H.-P."/>
        </authorList>
    </citation>
    <scope>NUCLEOTIDE SEQUENCE [LARGE SCALE GENOMIC DNA]</scope>
    <source>
        <strain evidence="9 10">DSM 45301</strain>
    </source>
</reference>
<dbReference type="InterPro" id="IPR036259">
    <property type="entry name" value="MFS_trans_sf"/>
</dbReference>
<dbReference type="EMBL" id="VFPA01000002">
    <property type="protein sequence ID" value="TQM11203.1"/>
    <property type="molecule type" value="Genomic_DNA"/>
</dbReference>
<feature type="transmembrane region" description="Helical" evidence="7">
    <location>
        <begin position="167"/>
        <end position="186"/>
    </location>
</feature>
<dbReference type="Gene3D" id="1.20.1250.20">
    <property type="entry name" value="MFS general substrate transporter like domains"/>
    <property type="match status" value="1"/>
</dbReference>
<feature type="domain" description="Major facilitator superfamily (MFS) profile" evidence="8">
    <location>
        <begin position="15"/>
        <end position="454"/>
    </location>
</feature>
<evidence type="ECO:0000256" key="7">
    <source>
        <dbReference type="SAM" id="Phobius"/>
    </source>
</evidence>
<dbReference type="Pfam" id="PF07690">
    <property type="entry name" value="MFS_1"/>
    <property type="match status" value="1"/>
</dbReference>
<evidence type="ECO:0000256" key="3">
    <source>
        <dbReference type="ARBA" id="ARBA00022692"/>
    </source>
</evidence>
<evidence type="ECO:0000256" key="2">
    <source>
        <dbReference type="ARBA" id="ARBA00022448"/>
    </source>
</evidence>
<feature type="region of interest" description="Disordered" evidence="6">
    <location>
        <begin position="461"/>
        <end position="485"/>
    </location>
</feature>
<comment type="subcellular location">
    <subcellularLocation>
        <location evidence="1">Cell membrane</location>
        <topology evidence="1">Multi-pass membrane protein</topology>
    </subcellularLocation>
</comment>
<evidence type="ECO:0000256" key="1">
    <source>
        <dbReference type="ARBA" id="ARBA00004651"/>
    </source>
</evidence>
<feature type="transmembrane region" description="Helical" evidence="7">
    <location>
        <begin position="267"/>
        <end position="286"/>
    </location>
</feature>
<keyword evidence="5 7" id="KW-0472">Membrane</keyword>
<evidence type="ECO:0000313" key="9">
    <source>
        <dbReference type="EMBL" id="TQM11203.1"/>
    </source>
</evidence>
<feature type="transmembrane region" description="Helical" evidence="7">
    <location>
        <begin position="137"/>
        <end position="161"/>
    </location>
</feature>
<keyword evidence="4 7" id="KW-1133">Transmembrane helix</keyword>
<evidence type="ECO:0000313" key="10">
    <source>
        <dbReference type="Proteomes" id="UP000315677"/>
    </source>
</evidence>
<comment type="caution">
    <text evidence="9">The sequence shown here is derived from an EMBL/GenBank/DDBJ whole genome shotgun (WGS) entry which is preliminary data.</text>
</comment>
<organism evidence="9 10">
    <name type="scientific">Pseudonocardia kunmingensis</name>
    <dbReference type="NCBI Taxonomy" id="630975"/>
    <lineage>
        <taxon>Bacteria</taxon>
        <taxon>Bacillati</taxon>
        <taxon>Actinomycetota</taxon>
        <taxon>Actinomycetes</taxon>
        <taxon>Pseudonocardiales</taxon>
        <taxon>Pseudonocardiaceae</taxon>
        <taxon>Pseudonocardia</taxon>
    </lineage>
</organism>
<feature type="transmembrane region" description="Helical" evidence="7">
    <location>
        <begin position="229"/>
        <end position="247"/>
    </location>
</feature>
<feature type="transmembrane region" description="Helical" evidence="7">
    <location>
        <begin position="332"/>
        <end position="351"/>
    </location>
</feature>
<dbReference type="GO" id="GO:0022857">
    <property type="term" value="F:transmembrane transporter activity"/>
    <property type="evidence" value="ECO:0007669"/>
    <property type="project" value="InterPro"/>
</dbReference>
<feature type="transmembrane region" description="Helical" evidence="7">
    <location>
        <begin position="198"/>
        <end position="217"/>
    </location>
</feature>
<dbReference type="SUPFAM" id="SSF103473">
    <property type="entry name" value="MFS general substrate transporter"/>
    <property type="match status" value="1"/>
</dbReference>
<dbReference type="AlphaFoldDB" id="A0A543DPI4"/>
<keyword evidence="10" id="KW-1185">Reference proteome</keyword>
<evidence type="ECO:0000259" key="8">
    <source>
        <dbReference type="PROSITE" id="PS50850"/>
    </source>
</evidence>
<feature type="transmembrane region" description="Helical" evidence="7">
    <location>
        <begin position="363"/>
        <end position="385"/>
    </location>
</feature>
<proteinExistence type="predicted"/>
<feature type="compositionally biased region" description="Low complexity" evidence="6">
    <location>
        <begin position="461"/>
        <end position="477"/>
    </location>
</feature>
<name>A0A543DPI4_9PSEU</name>
<dbReference type="CDD" id="cd17504">
    <property type="entry name" value="MFS_MMR_MDR_like"/>
    <property type="match status" value="1"/>
</dbReference>
<dbReference type="RefSeq" id="WP_170231395.1">
    <property type="nucleotide sequence ID" value="NZ_VFPA01000002.1"/>
</dbReference>
<protein>
    <submittedName>
        <fullName evidence="9">MFS transporter</fullName>
    </submittedName>
</protein>
<dbReference type="InterPro" id="IPR011701">
    <property type="entry name" value="MFS"/>
</dbReference>
<feature type="transmembrane region" description="Helical" evidence="7">
    <location>
        <begin position="51"/>
        <end position="68"/>
    </location>
</feature>
<dbReference type="PROSITE" id="PS50850">
    <property type="entry name" value="MFS"/>
    <property type="match status" value="1"/>
</dbReference>
<keyword evidence="2" id="KW-0813">Transport</keyword>
<evidence type="ECO:0000256" key="6">
    <source>
        <dbReference type="SAM" id="MobiDB-lite"/>
    </source>
</evidence>
<feature type="transmembrane region" description="Helical" evidence="7">
    <location>
        <begin position="80"/>
        <end position="100"/>
    </location>
</feature>
<dbReference type="Proteomes" id="UP000315677">
    <property type="component" value="Unassembled WGS sequence"/>
</dbReference>
<dbReference type="GO" id="GO:0005886">
    <property type="term" value="C:plasma membrane"/>
    <property type="evidence" value="ECO:0007669"/>
    <property type="project" value="UniProtKB-SubCell"/>
</dbReference>
<feature type="transmembrane region" description="Helical" evidence="7">
    <location>
        <begin position="306"/>
        <end position="325"/>
    </location>
</feature>
<evidence type="ECO:0000256" key="4">
    <source>
        <dbReference type="ARBA" id="ARBA00022989"/>
    </source>
</evidence>
<evidence type="ECO:0000256" key="5">
    <source>
        <dbReference type="ARBA" id="ARBA00023136"/>
    </source>
</evidence>
<dbReference type="PANTHER" id="PTHR42718:SF9">
    <property type="entry name" value="MAJOR FACILITATOR SUPERFAMILY MULTIDRUG TRANSPORTER MFSC"/>
    <property type="match status" value="1"/>
</dbReference>
<keyword evidence="3 7" id="KW-0812">Transmembrane</keyword>
<dbReference type="PANTHER" id="PTHR42718">
    <property type="entry name" value="MAJOR FACILITATOR SUPERFAMILY MULTIDRUG TRANSPORTER MFSC"/>
    <property type="match status" value="1"/>
</dbReference>
<gene>
    <name evidence="9" type="ORF">FB558_3757</name>
</gene>